<dbReference type="GO" id="GO:0051015">
    <property type="term" value="F:actin filament binding"/>
    <property type="evidence" value="ECO:0000318"/>
    <property type="project" value="GO_Central"/>
</dbReference>
<reference evidence="6" key="1">
    <citation type="journal article" date="2012" name="Nat. Biotechnol.">
        <title>Reference genome sequence of the model plant Setaria.</title>
        <authorList>
            <person name="Bennetzen J.L."/>
            <person name="Schmutz J."/>
            <person name="Wang H."/>
            <person name="Percifield R."/>
            <person name="Hawkins J."/>
            <person name="Pontaroli A.C."/>
            <person name="Estep M."/>
            <person name="Feng L."/>
            <person name="Vaughn J.N."/>
            <person name="Grimwood J."/>
            <person name="Jenkins J."/>
            <person name="Barry K."/>
            <person name="Lindquist E."/>
            <person name="Hellsten U."/>
            <person name="Deshpande S."/>
            <person name="Wang X."/>
            <person name="Wu X."/>
            <person name="Mitros T."/>
            <person name="Triplett J."/>
            <person name="Yang X."/>
            <person name="Ye C.Y."/>
            <person name="Mauro-Herrera M."/>
            <person name="Wang L."/>
            <person name="Li P."/>
            <person name="Sharma M."/>
            <person name="Sharma R."/>
            <person name="Ronald P.C."/>
            <person name="Panaud O."/>
            <person name="Kellogg E.A."/>
            <person name="Brutnell T.P."/>
            <person name="Doust A.N."/>
            <person name="Tuskan G.A."/>
            <person name="Rokhsar D."/>
            <person name="Devos K.M."/>
        </authorList>
    </citation>
    <scope>NUCLEOTIDE SEQUENCE [LARGE SCALE GENOMIC DNA]</scope>
    <source>
        <strain evidence="6">cv. Yugu1</strain>
    </source>
</reference>
<evidence type="ECO:0000313" key="6">
    <source>
        <dbReference type="Proteomes" id="UP000004995"/>
    </source>
</evidence>
<comment type="similarity">
    <text evidence="1">Belongs to the actin-binding proteins ADF family.</text>
</comment>
<sequence>MAGGGGGGRADQALTMDPRGVKRSRPRRPRAQATRRGAGARRDGDGRPSRAAEWMKVRRTGGDARPTPQNQRDFPPAIGWTILRGRCIARCVFFPCRSPTDSRIRAKTIYAVSRNQFRHELDGVHFEIQATDPDDMDLEVLRGRANRT</sequence>
<organism evidence="5 6">
    <name type="scientific">Setaria italica</name>
    <name type="common">Foxtail millet</name>
    <name type="synonym">Panicum italicum</name>
    <dbReference type="NCBI Taxonomy" id="4555"/>
    <lineage>
        <taxon>Eukaryota</taxon>
        <taxon>Viridiplantae</taxon>
        <taxon>Streptophyta</taxon>
        <taxon>Embryophyta</taxon>
        <taxon>Tracheophyta</taxon>
        <taxon>Spermatophyta</taxon>
        <taxon>Magnoliopsida</taxon>
        <taxon>Liliopsida</taxon>
        <taxon>Poales</taxon>
        <taxon>Poaceae</taxon>
        <taxon>PACMAD clade</taxon>
        <taxon>Panicoideae</taxon>
        <taxon>Panicodae</taxon>
        <taxon>Paniceae</taxon>
        <taxon>Cenchrinae</taxon>
        <taxon>Setaria</taxon>
    </lineage>
</organism>
<dbReference type="EnsemblPlants" id="KQK90256">
    <property type="protein sequence ID" value="KQK90256"/>
    <property type="gene ID" value="SETIT_038556mg"/>
</dbReference>
<name>K4AI48_SETIT</name>
<dbReference type="SUPFAM" id="SSF55753">
    <property type="entry name" value="Actin depolymerizing proteins"/>
    <property type="match status" value="1"/>
</dbReference>
<feature type="region of interest" description="Disordered" evidence="3">
    <location>
        <begin position="1"/>
        <end position="52"/>
    </location>
</feature>
<accession>K4AI48</accession>
<keyword evidence="2" id="KW-0009">Actin-binding</keyword>
<dbReference type="eggNOG" id="KOG1735">
    <property type="taxonomic scope" value="Eukaryota"/>
</dbReference>
<dbReference type="InParanoid" id="K4AI48"/>
<evidence type="ECO:0000256" key="2">
    <source>
        <dbReference type="ARBA" id="ARBA00023203"/>
    </source>
</evidence>
<dbReference type="STRING" id="4555.K4AI48"/>
<dbReference type="GO" id="GO:0030042">
    <property type="term" value="P:actin filament depolymerization"/>
    <property type="evidence" value="ECO:0000318"/>
    <property type="project" value="GO_Central"/>
</dbReference>
<dbReference type="Pfam" id="PF00241">
    <property type="entry name" value="Cofilin_ADF"/>
    <property type="match status" value="1"/>
</dbReference>
<dbReference type="Gramene" id="KQK90256">
    <property type="protein sequence ID" value="KQK90256"/>
    <property type="gene ID" value="SETIT_038556mg"/>
</dbReference>
<dbReference type="PANTHER" id="PTHR11913">
    <property type="entry name" value="COFILIN-RELATED"/>
    <property type="match status" value="1"/>
</dbReference>
<dbReference type="GO" id="GO:0005737">
    <property type="term" value="C:cytoplasm"/>
    <property type="evidence" value="ECO:0000318"/>
    <property type="project" value="GO_Central"/>
</dbReference>
<dbReference type="HOGENOM" id="CLU_1761953_0_0_1"/>
<evidence type="ECO:0000313" key="5">
    <source>
        <dbReference type="EnsemblPlants" id="KQK90256"/>
    </source>
</evidence>
<proteinExistence type="inferred from homology"/>
<dbReference type="EMBL" id="AGNK02005914">
    <property type="status" value="NOT_ANNOTATED_CDS"/>
    <property type="molecule type" value="Genomic_DNA"/>
</dbReference>
<dbReference type="InterPro" id="IPR017904">
    <property type="entry name" value="ADF/Cofilin"/>
</dbReference>
<dbReference type="GO" id="GO:0015629">
    <property type="term" value="C:actin cytoskeleton"/>
    <property type="evidence" value="ECO:0000318"/>
    <property type="project" value="GO_Central"/>
</dbReference>
<feature type="compositionally biased region" description="Basic and acidic residues" evidence="3">
    <location>
        <begin position="40"/>
        <end position="52"/>
    </location>
</feature>
<evidence type="ECO:0000256" key="3">
    <source>
        <dbReference type="SAM" id="MobiDB-lite"/>
    </source>
</evidence>
<dbReference type="InterPro" id="IPR029006">
    <property type="entry name" value="ADF-H/Gelsolin-like_dom_sf"/>
</dbReference>
<dbReference type="Gene3D" id="3.40.20.10">
    <property type="entry name" value="Severin"/>
    <property type="match status" value="1"/>
</dbReference>
<feature type="compositionally biased region" description="Basic residues" evidence="3">
    <location>
        <begin position="21"/>
        <end position="30"/>
    </location>
</feature>
<dbReference type="AlphaFoldDB" id="K4AI48"/>
<feature type="domain" description="ADF-H" evidence="4">
    <location>
        <begin position="98"/>
        <end position="144"/>
    </location>
</feature>
<evidence type="ECO:0000259" key="4">
    <source>
        <dbReference type="Pfam" id="PF00241"/>
    </source>
</evidence>
<reference evidence="5" key="2">
    <citation type="submission" date="2018-08" db="UniProtKB">
        <authorList>
            <consortium name="EnsemblPlants"/>
        </authorList>
    </citation>
    <scope>IDENTIFICATION</scope>
    <source>
        <strain evidence="5">Yugu1</strain>
    </source>
</reference>
<evidence type="ECO:0000256" key="1">
    <source>
        <dbReference type="ARBA" id="ARBA00006844"/>
    </source>
</evidence>
<keyword evidence="6" id="KW-1185">Reference proteome</keyword>
<dbReference type="Proteomes" id="UP000004995">
    <property type="component" value="Unassembled WGS sequence"/>
</dbReference>
<dbReference type="InterPro" id="IPR002108">
    <property type="entry name" value="ADF-H"/>
</dbReference>
<protein>
    <recommendedName>
        <fullName evidence="4">ADF-H domain-containing protein</fullName>
    </recommendedName>
</protein>